<dbReference type="Proteomes" id="UP000600307">
    <property type="component" value="Unassembled WGS sequence"/>
</dbReference>
<dbReference type="Gene3D" id="1.10.3290.10">
    <property type="entry name" value="Fido-like domain"/>
    <property type="match status" value="1"/>
</dbReference>
<dbReference type="InterPro" id="IPR040198">
    <property type="entry name" value="Fido_containing"/>
</dbReference>
<dbReference type="InterPro" id="IPR015947">
    <property type="entry name" value="PUA-like_sf"/>
</dbReference>
<comment type="catalytic activity">
    <reaction evidence="2">
        <text>N(4)-acetyl-2'-deoxycytidine + H2O = 2'-deoxycytidine + acetate + H(+)</text>
        <dbReference type="Rhea" id="RHEA:62936"/>
        <dbReference type="ChEBI" id="CHEBI:15377"/>
        <dbReference type="ChEBI" id="CHEBI:15378"/>
        <dbReference type="ChEBI" id="CHEBI:15698"/>
        <dbReference type="ChEBI" id="CHEBI:30089"/>
        <dbReference type="ChEBI" id="CHEBI:146133"/>
        <dbReference type="EC" id="3.5.1.135"/>
    </reaction>
</comment>
<evidence type="ECO:0000313" key="5">
    <source>
        <dbReference type="Proteomes" id="UP000600307"/>
    </source>
</evidence>
<organism evidence="4 5">
    <name type="scientific">Rahnella victoriana</name>
    <dbReference type="NCBI Taxonomy" id="1510570"/>
    <lineage>
        <taxon>Bacteria</taxon>
        <taxon>Pseudomonadati</taxon>
        <taxon>Pseudomonadota</taxon>
        <taxon>Gammaproteobacteria</taxon>
        <taxon>Enterobacterales</taxon>
        <taxon>Yersiniaceae</taxon>
        <taxon>Rahnella</taxon>
    </lineage>
</organism>
<dbReference type="EMBL" id="JADOBH010000002">
    <property type="protein sequence ID" value="MBF7955728.1"/>
    <property type="molecule type" value="Genomic_DNA"/>
</dbReference>
<dbReference type="CDD" id="cd06552">
    <property type="entry name" value="ASCH_yqfb_like"/>
    <property type="match status" value="1"/>
</dbReference>
<dbReference type="SUPFAM" id="SSF88697">
    <property type="entry name" value="PUA domain-like"/>
    <property type="match status" value="1"/>
</dbReference>
<dbReference type="Gene3D" id="2.30.130.30">
    <property type="entry name" value="Hypothetical protein"/>
    <property type="match status" value="1"/>
</dbReference>
<reference evidence="4 5" key="1">
    <citation type="submission" date="2020-11" db="EMBL/GenBank/DDBJ databases">
        <title>Taxonomic investigation of Rahnella spp.</title>
        <authorList>
            <person name="Lee S.D."/>
        </authorList>
    </citation>
    <scope>NUCLEOTIDE SEQUENCE [LARGE SCALE GENOMIC DNA]</scope>
    <source>
        <strain evidence="4 5">SAP-10</strain>
    </source>
</reference>
<comment type="similarity">
    <text evidence="2">Belongs to the N(4)-acetylcytidine amidohydrolase family.</text>
</comment>
<evidence type="ECO:0000256" key="1">
    <source>
        <dbReference type="ARBA" id="ARBA00022801"/>
    </source>
</evidence>
<dbReference type="SMART" id="SM01022">
    <property type="entry name" value="ASCH"/>
    <property type="match status" value="1"/>
</dbReference>
<dbReference type="PROSITE" id="PS51459">
    <property type="entry name" value="FIDO"/>
    <property type="match status" value="1"/>
</dbReference>
<dbReference type="HAMAP" id="MF_00684">
    <property type="entry name" value="ac4C_amidohydr"/>
    <property type="match status" value="1"/>
</dbReference>
<dbReference type="InterPro" id="IPR025230">
    <property type="entry name" value="DUF4172"/>
</dbReference>
<feature type="active site" description="Proton acceptor" evidence="2">
    <location>
        <position position="401"/>
    </location>
</feature>
<dbReference type="InterPro" id="IPR036597">
    <property type="entry name" value="Fido-like_dom_sf"/>
</dbReference>
<comment type="caution">
    <text evidence="4">The sequence shown here is derived from an EMBL/GenBank/DDBJ whole genome shotgun (WGS) entry which is preliminary data.</text>
</comment>
<evidence type="ECO:0000313" key="4">
    <source>
        <dbReference type="EMBL" id="MBF7955728.1"/>
    </source>
</evidence>
<gene>
    <name evidence="4" type="ORF">IV431_09215</name>
</gene>
<evidence type="ECO:0000259" key="3">
    <source>
        <dbReference type="PROSITE" id="PS51459"/>
    </source>
</evidence>
<dbReference type="Gene3D" id="1.10.10.10">
    <property type="entry name" value="Winged helix-like DNA-binding domain superfamily/Winged helix DNA-binding domain"/>
    <property type="match status" value="1"/>
</dbReference>
<protein>
    <recommendedName>
        <fullName evidence="2">N(4)-acetylcytidine amidohydrolase</fullName>
        <shortName evidence="2">ac4C amidohydrolase</shortName>
        <ecNumber evidence="2">3.5.1.135</ecNumber>
    </recommendedName>
</protein>
<dbReference type="SUPFAM" id="SSF140931">
    <property type="entry name" value="Fic-like"/>
    <property type="match status" value="1"/>
</dbReference>
<keyword evidence="1 2" id="KW-0378">Hydrolase</keyword>
<dbReference type="InterPro" id="IPR036388">
    <property type="entry name" value="WH-like_DNA-bd_sf"/>
</dbReference>
<proteinExistence type="inferred from homology"/>
<feature type="domain" description="Fido" evidence="3">
    <location>
        <begin position="117"/>
        <end position="273"/>
    </location>
</feature>
<dbReference type="InterPro" id="IPR003812">
    <property type="entry name" value="Fido"/>
</dbReference>
<dbReference type="EC" id="3.5.1.135" evidence="2"/>
<comment type="catalytic activity">
    <reaction evidence="2">
        <text>N(4)-acetylcytosine + H2O = cytosine + acetate + H(+)</text>
        <dbReference type="Rhea" id="RHEA:62940"/>
        <dbReference type="ChEBI" id="CHEBI:15377"/>
        <dbReference type="ChEBI" id="CHEBI:15378"/>
        <dbReference type="ChEBI" id="CHEBI:16040"/>
        <dbReference type="ChEBI" id="CHEBI:30089"/>
        <dbReference type="ChEBI" id="CHEBI:146134"/>
        <dbReference type="EC" id="3.5.1.135"/>
    </reaction>
</comment>
<dbReference type="Pfam" id="PF02661">
    <property type="entry name" value="Fic"/>
    <property type="match status" value="1"/>
</dbReference>
<dbReference type="PANTHER" id="PTHR13504">
    <property type="entry name" value="FIDO DOMAIN-CONTAINING PROTEIN DDB_G0283145"/>
    <property type="match status" value="1"/>
</dbReference>
<comment type="catalytic activity">
    <reaction evidence="2">
        <text>N(4)-acetylcytidine + H2O = cytidine + acetate + H(+)</text>
        <dbReference type="Rhea" id="RHEA:62932"/>
        <dbReference type="ChEBI" id="CHEBI:15377"/>
        <dbReference type="ChEBI" id="CHEBI:15378"/>
        <dbReference type="ChEBI" id="CHEBI:17562"/>
        <dbReference type="ChEBI" id="CHEBI:30089"/>
        <dbReference type="ChEBI" id="CHEBI:70989"/>
        <dbReference type="EC" id="3.5.1.135"/>
    </reaction>
</comment>
<dbReference type="InterPro" id="IPR008314">
    <property type="entry name" value="AC4CH"/>
</dbReference>
<dbReference type="NCBIfam" id="NF003443">
    <property type="entry name" value="PRK04980.1"/>
    <property type="match status" value="1"/>
</dbReference>
<accession>A0ABS0DPA3</accession>
<sequence>MDNQQWIWQKSDWPQLNWDDDVIQPMLRQTRLKMGKLVGKVESRSGHEATEYSLEAMLSNILSSSEIENERPDARSVRSSLAKRLGLAEHPAGTMTERSEGLAKMMMDVFDPHNPLLSETRLFQWHCWLFPEPAPLYLRRGQWRGEETMRVVSGRIGHEKVHYQAPPREQLTEELQHFIGWYNQSFDRPALDPLLRAAIAHFWFITLHPFEDGNGRITRALTDMALFQADHDSVRLYAMSEAILRHRSGYYDVLEATQRGGMDLTRWLSWFFQMLETTMDTAIQRIDLILEKSRFWQIYHASHFSDEQRKVLNRLLDGGEKGFSEGINASQYQKVAKVSKATATRHLADLVSLGCLIKSTTGGRSTRYTINRNFSCINAGKLMKNITFYGRFETDILAGRKTITLREASDADFNAGDQVRVSRYEDGVFFCNIEVIAVTPVHFDALNGQHAAQENMTLSELKQVISEIYPGLKELFMIEFRLL</sequence>
<evidence type="ECO:0000256" key="2">
    <source>
        <dbReference type="HAMAP-Rule" id="MF_00684"/>
    </source>
</evidence>
<dbReference type="InterPro" id="IPR007374">
    <property type="entry name" value="ASCH_domain"/>
</dbReference>
<name>A0ABS0DPA3_9GAMM</name>
<keyword evidence="5" id="KW-1185">Reference proteome</keyword>
<comment type="function">
    <text evidence="2">Catalyzes the hydrolysis of N(4)-acetylcytidine (ac4C).</text>
</comment>
<dbReference type="Pfam" id="PF04266">
    <property type="entry name" value="ASCH"/>
    <property type="match status" value="1"/>
</dbReference>
<feature type="active site" description="Proton donor" evidence="2">
    <location>
        <position position="454"/>
    </location>
</feature>
<dbReference type="PANTHER" id="PTHR13504:SF33">
    <property type="entry name" value="FIC FAMILY PROTEIN"/>
    <property type="match status" value="1"/>
</dbReference>
<feature type="active site" description="Nucleophile" evidence="2">
    <location>
        <position position="404"/>
    </location>
</feature>
<dbReference type="Pfam" id="PF13776">
    <property type="entry name" value="DUF4172"/>
    <property type="match status" value="1"/>
</dbReference>